<dbReference type="AlphaFoldDB" id="A0A0C3CJ56"/>
<organism evidence="1 2">
    <name type="scientific">Piloderma croceum (strain F 1598)</name>
    <dbReference type="NCBI Taxonomy" id="765440"/>
    <lineage>
        <taxon>Eukaryota</taxon>
        <taxon>Fungi</taxon>
        <taxon>Dikarya</taxon>
        <taxon>Basidiomycota</taxon>
        <taxon>Agaricomycotina</taxon>
        <taxon>Agaricomycetes</taxon>
        <taxon>Agaricomycetidae</taxon>
        <taxon>Atheliales</taxon>
        <taxon>Atheliaceae</taxon>
        <taxon>Piloderma</taxon>
    </lineage>
</organism>
<evidence type="ECO:0000313" key="2">
    <source>
        <dbReference type="Proteomes" id="UP000054166"/>
    </source>
</evidence>
<sequence>MSRVGELRMTSEHHDGPRVRFIYIMYEALSVLSYSIKVLCLVKVRAQLECVVLRRRNGMKFHYVKIERTSRVPERYTRDNIIIPQWTLTEDSRCSFLWCGRE</sequence>
<proteinExistence type="predicted"/>
<dbReference type="Proteomes" id="UP000054166">
    <property type="component" value="Unassembled WGS sequence"/>
</dbReference>
<dbReference type="InParanoid" id="A0A0C3CJ56"/>
<gene>
    <name evidence="1" type="ORF">PILCRDRAFT_812538</name>
</gene>
<evidence type="ECO:0000313" key="1">
    <source>
        <dbReference type="EMBL" id="KIM89737.1"/>
    </source>
</evidence>
<protein>
    <submittedName>
        <fullName evidence="1">Uncharacterized protein</fullName>
    </submittedName>
</protein>
<reference evidence="2" key="2">
    <citation type="submission" date="2015-01" db="EMBL/GenBank/DDBJ databases">
        <title>Evolutionary Origins and Diversification of the Mycorrhizal Mutualists.</title>
        <authorList>
            <consortium name="DOE Joint Genome Institute"/>
            <consortium name="Mycorrhizal Genomics Consortium"/>
            <person name="Kohler A."/>
            <person name="Kuo A."/>
            <person name="Nagy L.G."/>
            <person name="Floudas D."/>
            <person name="Copeland A."/>
            <person name="Barry K.W."/>
            <person name="Cichocki N."/>
            <person name="Veneault-Fourrey C."/>
            <person name="LaButti K."/>
            <person name="Lindquist E.A."/>
            <person name="Lipzen A."/>
            <person name="Lundell T."/>
            <person name="Morin E."/>
            <person name="Murat C."/>
            <person name="Riley R."/>
            <person name="Ohm R."/>
            <person name="Sun H."/>
            <person name="Tunlid A."/>
            <person name="Henrissat B."/>
            <person name="Grigoriev I.V."/>
            <person name="Hibbett D.S."/>
            <person name="Martin F."/>
        </authorList>
    </citation>
    <scope>NUCLEOTIDE SEQUENCE [LARGE SCALE GENOMIC DNA]</scope>
    <source>
        <strain evidence="2">F 1598</strain>
    </source>
</reference>
<accession>A0A0C3CJ56</accession>
<dbReference type="HOGENOM" id="CLU_2278485_0_0_1"/>
<dbReference type="EMBL" id="KN832974">
    <property type="protein sequence ID" value="KIM89737.1"/>
    <property type="molecule type" value="Genomic_DNA"/>
</dbReference>
<reference evidence="1 2" key="1">
    <citation type="submission" date="2014-04" db="EMBL/GenBank/DDBJ databases">
        <authorList>
            <consortium name="DOE Joint Genome Institute"/>
            <person name="Kuo A."/>
            <person name="Tarkka M."/>
            <person name="Buscot F."/>
            <person name="Kohler A."/>
            <person name="Nagy L.G."/>
            <person name="Floudas D."/>
            <person name="Copeland A."/>
            <person name="Barry K.W."/>
            <person name="Cichocki N."/>
            <person name="Veneault-Fourrey C."/>
            <person name="LaButti K."/>
            <person name="Lindquist E.A."/>
            <person name="Lipzen A."/>
            <person name="Lundell T."/>
            <person name="Morin E."/>
            <person name="Murat C."/>
            <person name="Sun H."/>
            <person name="Tunlid A."/>
            <person name="Henrissat B."/>
            <person name="Grigoriev I.V."/>
            <person name="Hibbett D.S."/>
            <person name="Martin F."/>
            <person name="Nordberg H.P."/>
            <person name="Cantor M.N."/>
            <person name="Hua S.X."/>
        </authorList>
    </citation>
    <scope>NUCLEOTIDE SEQUENCE [LARGE SCALE GENOMIC DNA]</scope>
    <source>
        <strain evidence="1 2">F 1598</strain>
    </source>
</reference>
<keyword evidence="2" id="KW-1185">Reference proteome</keyword>
<name>A0A0C3CJ56_PILCF</name>